<protein>
    <submittedName>
        <fullName evidence="1">Type I secretion system permease/ATPase</fullName>
    </submittedName>
</protein>
<evidence type="ECO:0000313" key="2">
    <source>
        <dbReference type="Proteomes" id="UP000718715"/>
    </source>
</evidence>
<proteinExistence type="predicted"/>
<dbReference type="EMBL" id="PZOJ01000120">
    <property type="protein sequence ID" value="TMX70829.1"/>
    <property type="molecule type" value="Genomic_DNA"/>
</dbReference>
<sequence>MLSTDKEEQVQWSIPASIQATEDPLLDCLVLLSEYYGNPCSGDALTAGLPLSDAWLTPEIFPQAAARAGLMAKLARKPLVTISPMLLPCILLLNDKRACILRAVDEVNNKVLIQLPENGGESEIPLEELESLYSGYSFLVKKQYRGDSSIDLHQHSVEGHWLWTMIKDASPIYRDVLLASILVNIFALISPLFMMNVYDKIVPNLAFESLWVLASGAALAYFFDFIMRHMRSYLIDLAGKKIDIVVSSRLFAKAIGIPLEKRAPSVGGMAKQLSEFDSIRDMLTSVTLTTLVDLPFAILFLAIIYFVAGDLALIPLIAGCIIIGYTLYVQPKLKIAIEESNKYSSLKHAHLIESLAVTEAIKSNVAEGIMQRIWQQMISHTANWQLKVKKLSNSVSFLAGLITQLTSVAVVILGVYRIASGDISMGGIIAAVMLSGRVVSPMAQLANLMMRGNQTASALRQLDLIMKEDDEFTNKGHLISRHRLKGTIKADNLQFGYPNSAQATLYPLNFTITAGERIAILGKNGSGKTSLAKMLAGLYQPTEGHLRFDGVDSAQIHPADLRRNIGYMPQDITLIHGTIRDNIMFGSRQVTEHQLIRAVQLSGVAQFTAEDSEGLDKQVGEGGAALSRGQRQAVALARAILNDPPILLMDEPTASMDAYAEKQFIQAMNRISRDRTLIIITHKMSLLSLVDHVMVLEKGQILLQGPRDEVLQQLRQGVAVGGQQ</sequence>
<accession>A0ACD3SVG8</accession>
<reference evidence="1" key="1">
    <citation type="submission" date="2018-03" db="EMBL/GenBank/DDBJ databases">
        <title>Genomic characterization of a polymicrobial infection associated with a disease outbreak in Pacific white shrimp (Litopenaeus vannamei).</title>
        <authorList>
            <person name="Turner J.W."/>
            <person name="Bachand P.T."/>
            <person name="Tallman J."/>
            <person name="Elledge N.C."/>
            <person name="Pinnell L.J."/>
            <person name="Laughlin R.C."/>
            <person name="Zimba P.V."/>
        </authorList>
    </citation>
    <scope>NUCLEOTIDE SEQUENCE</scope>
    <source>
        <strain evidence="1">Hep-2b-22</strain>
    </source>
</reference>
<dbReference type="Proteomes" id="UP000718715">
    <property type="component" value="Unassembled WGS sequence"/>
</dbReference>
<keyword evidence="2" id="KW-1185">Reference proteome</keyword>
<gene>
    <name evidence="1" type="ORF">DA092_19560</name>
</gene>
<name>A0ACD3SVG8_PHODM</name>
<organism evidence="1 2">
    <name type="scientific">Photobacterium damselae</name>
    <dbReference type="NCBI Taxonomy" id="38293"/>
    <lineage>
        <taxon>Bacteria</taxon>
        <taxon>Pseudomonadati</taxon>
        <taxon>Pseudomonadota</taxon>
        <taxon>Gammaproteobacteria</taxon>
        <taxon>Vibrionales</taxon>
        <taxon>Vibrionaceae</taxon>
        <taxon>Photobacterium</taxon>
    </lineage>
</organism>
<evidence type="ECO:0000313" key="1">
    <source>
        <dbReference type="EMBL" id="TMX70829.1"/>
    </source>
</evidence>
<comment type="caution">
    <text evidence="1">The sequence shown here is derived from an EMBL/GenBank/DDBJ whole genome shotgun (WGS) entry which is preliminary data.</text>
</comment>